<protein>
    <submittedName>
        <fullName evidence="2">Uncharacterized protein</fullName>
    </submittedName>
</protein>
<proteinExistence type="predicted"/>
<name>A0A813EIL4_POLGL</name>
<feature type="transmembrane region" description="Helical" evidence="1">
    <location>
        <begin position="12"/>
        <end position="31"/>
    </location>
</feature>
<evidence type="ECO:0000313" key="2">
    <source>
        <dbReference type="EMBL" id="CAE8601958.1"/>
    </source>
</evidence>
<gene>
    <name evidence="2" type="ORF">PGLA1383_LOCUS20218</name>
    <name evidence="3" type="ORF">PGLA2088_LOCUS27934</name>
</gene>
<reference evidence="2" key="1">
    <citation type="submission" date="2021-02" db="EMBL/GenBank/DDBJ databases">
        <authorList>
            <person name="Dougan E. K."/>
            <person name="Rhodes N."/>
            <person name="Thang M."/>
            <person name="Chan C."/>
        </authorList>
    </citation>
    <scope>NUCLEOTIDE SEQUENCE</scope>
</reference>
<dbReference type="EMBL" id="CAJNNW010027663">
    <property type="protein sequence ID" value="CAE8692559.1"/>
    <property type="molecule type" value="Genomic_DNA"/>
</dbReference>
<organism evidence="2 4">
    <name type="scientific">Polarella glacialis</name>
    <name type="common">Dinoflagellate</name>
    <dbReference type="NCBI Taxonomy" id="89957"/>
    <lineage>
        <taxon>Eukaryota</taxon>
        <taxon>Sar</taxon>
        <taxon>Alveolata</taxon>
        <taxon>Dinophyceae</taxon>
        <taxon>Suessiales</taxon>
        <taxon>Suessiaceae</taxon>
        <taxon>Polarella</taxon>
    </lineage>
</organism>
<comment type="caution">
    <text evidence="2">The sequence shown here is derived from an EMBL/GenBank/DDBJ whole genome shotgun (WGS) entry which is preliminary data.</text>
</comment>
<keyword evidence="1" id="KW-0472">Membrane</keyword>
<feature type="transmembrane region" description="Helical" evidence="1">
    <location>
        <begin position="155"/>
        <end position="172"/>
    </location>
</feature>
<evidence type="ECO:0000313" key="4">
    <source>
        <dbReference type="Proteomes" id="UP000654075"/>
    </source>
</evidence>
<feature type="transmembrane region" description="Helical" evidence="1">
    <location>
        <begin position="125"/>
        <end position="143"/>
    </location>
</feature>
<dbReference type="OMA" id="FCVANEE"/>
<evidence type="ECO:0000313" key="3">
    <source>
        <dbReference type="EMBL" id="CAE8692559.1"/>
    </source>
</evidence>
<dbReference type="Proteomes" id="UP000626109">
    <property type="component" value="Unassembled WGS sequence"/>
</dbReference>
<keyword evidence="1" id="KW-0812">Transmembrane</keyword>
<dbReference type="Proteomes" id="UP000654075">
    <property type="component" value="Unassembled WGS sequence"/>
</dbReference>
<dbReference type="EMBL" id="CAJNNV010013710">
    <property type="protein sequence ID" value="CAE8601958.1"/>
    <property type="molecule type" value="Genomic_DNA"/>
</dbReference>
<dbReference type="OrthoDB" id="10480556at2759"/>
<dbReference type="AlphaFoldDB" id="A0A813EIL4"/>
<keyword evidence="1" id="KW-1133">Transmembrane helix</keyword>
<keyword evidence="4" id="KW-1185">Reference proteome</keyword>
<sequence length="270" mass="28826">MGFSNAAVGNAGLVLLLVLTILISACMLYQLPSPEYFDDDWIRHGFCVSNADTTWLNSHSLSFYADVVLALCIARLFANQPTSAPPLQAAMLSGAIFGVFGHGLGHLYLGKNAQGMDLRFRPEDIPTSVASILVTVMAFGAIFQGTMPLSSRSRLAMTAVVATAGFTILDIAPKLNFVYGQAAIYISNALHMLTLSSQDKSAATYALYPYFQLPVLLVGVLESTACQGFLQPLGGHVLFDGAIGFGTIGIELLSRYLESDRSSAVKSKSL</sequence>
<evidence type="ECO:0000256" key="1">
    <source>
        <dbReference type="SAM" id="Phobius"/>
    </source>
</evidence>
<accession>A0A813EIL4</accession>
<feature type="transmembrane region" description="Helical" evidence="1">
    <location>
        <begin position="90"/>
        <end position="109"/>
    </location>
</feature>